<protein>
    <submittedName>
        <fullName evidence="1">Uncharacterized protein</fullName>
    </submittedName>
</protein>
<proteinExistence type="predicted"/>
<feature type="non-terminal residue" evidence="1">
    <location>
        <position position="1"/>
    </location>
</feature>
<sequence length="1480" mass="159781">IMRVSADSGADATDIVGQTITGKTSGATTVVLNATVFFQGSTSISELEIDAKITRGTFQTGEVITSASNSQDVEMKFTVVSFVASADITVSGGLYSITDSIWIDSDIGNGQAEAEVSEITSGGISEVIIDDRGSGYRVGDELVFTSAAIDTDVETARAFISVIDGSILLEDTGDGDKFLILETDTNVSLINFTFILEGTDSEGTDEGDKVLINATNGSEKDAGYYFITEQTALKADIYGSDFDRIVVDEGAADTEGEISRIFITDPGGGYRSLPSVSVTSSTGTNEKLLALSEDIGQVLLAKIVDGGFNYTDAPEGKFNVNFVLKDISGTFTPTNPFTTAGHVGEVVSFDSTNNRLEGLIENRERIELEAVSNAFQENFELERAEDIGDDTKGQFLKVNNAYVDQGAGILLEDGSGGRLISDALETYVNQINIERLNNAVVLDHRVEMEQQASDASLEDMFGFNVVQAREQGFPDQFYHPSNVDLFRGYNIKLDGVNTPGSMLLNRTDGGSTDAGDEILLDGTDGAGTDAGDKVLNSLFTSEGDDLLYEPEVYYKLFSIKRDKLQLDGGVLQRFTAGGWITDDGTNDPKRIIDPIFQGTRVSDESDGILLEDALSDADSGVNTKEFLVMEFNQKVAPGLGYAEYIEVDAGTINHDNTPAQRIKGQNDEALILENSFDLPTIGDSTYIVIDNHFLDGEVLDVRLLLEDGGYIIDEEFGSNVMQESGLNFGDFPTVTGDIIVTEGEVLTLGYMQLDGTDSSYSNAGSYIISESDPDFLNDIITDGSGATGTVVSSDVARLTFNVDVESEREGFYRNTDHHISDGVIRLQDSFFYQDFSYEIKIGQSVNLYLTELKKAVHPAGFAAFGRVTLATSVAAAIQIPAGGDVVDYTGDELFTPALASFFDEIFQIEIGRRLGVAKLFESELFDFILLEEAYLIRQEDDEGYVLIDQSPFIFALEDDLGNLILDGTDGSSTDAGFYINADIDNAADFILGEETLTDENIITEDKVGNQRIATERSAGPPDADKDVELTQKVVLTVSIPQPTFYTFAGSRSGLPLFAEVQAIRNGMECEDATTTTLPTIIRDVILSDGLVLESGDIGEAGEVMEWETATDADFGSGLTFDDLQWISNEDFILEQSATFNDVIQLEYATDPQVDVNTPNRMLLDRTDGVGSNANSRLLGEDDQNSFGDDLVLDGTDGSSTDAGTKFVTEDILNGEVNVDEIIRPSLLSVEGLGILDNFDQNHFMLEGSQVAGDIIQEVGHEIFVLDGTDGSSTDAGDRIFNEDGGHLVQEIGLVEKYGDRMSLESSTSPQNSGNLTLEVQHIEVEDGTSSGTIPEINFRETNFVHFTRPAVIKNMASGRIALQDDRQPINVILNGTDGGGTDAGDSLVLNQTSGAGKDAEDNVQYQDLLHTILEQHHPGFVIIEDDGTDGNGLNAGAYIDFEIGTKPPFDYTLEGAADATTYDSTQTTYDNTQQTYDTTA</sequence>
<name>A0A381Y865_9ZZZZ</name>
<organism evidence="1">
    <name type="scientific">marine metagenome</name>
    <dbReference type="NCBI Taxonomy" id="408172"/>
    <lineage>
        <taxon>unclassified sequences</taxon>
        <taxon>metagenomes</taxon>
        <taxon>ecological metagenomes</taxon>
    </lineage>
</organism>
<reference evidence="1" key="1">
    <citation type="submission" date="2018-05" db="EMBL/GenBank/DDBJ databases">
        <authorList>
            <person name="Lanie J.A."/>
            <person name="Ng W.-L."/>
            <person name="Kazmierczak K.M."/>
            <person name="Andrzejewski T.M."/>
            <person name="Davidsen T.M."/>
            <person name="Wayne K.J."/>
            <person name="Tettelin H."/>
            <person name="Glass J.I."/>
            <person name="Rusch D."/>
            <person name="Podicherti R."/>
            <person name="Tsui H.-C.T."/>
            <person name="Winkler M.E."/>
        </authorList>
    </citation>
    <scope>NUCLEOTIDE SEQUENCE</scope>
</reference>
<accession>A0A381Y865</accession>
<dbReference type="EMBL" id="UINC01017499">
    <property type="protein sequence ID" value="SVA72607.1"/>
    <property type="molecule type" value="Genomic_DNA"/>
</dbReference>
<gene>
    <name evidence="1" type="ORF">METZ01_LOCUS125461</name>
</gene>
<evidence type="ECO:0000313" key="1">
    <source>
        <dbReference type="EMBL" id="SVA72607.1"/>
    </source>
</evidence>